<proteinExistence type="predicted"/>
<keyword evidence="2" id="KW-0812">Transmembrane</keyword>
<accession>A0AAE1FHW7</accession>
<keyword evidence="2" id="KW-1133">Transmembrane helix</keyword>
<name>A0AAE1FHW7_PETCI</name>
<gene>
    <name evidence="3" type="ORF">Pcinc_021282</name>
</gene>
<organism evidence="3 4">
    <name type="scientific">Petrolisthes cinctipes</name>
    <name type="common">Flat porcelain crab</name>
    <dbReference type="NCBI Taxonomy" id="88211"/>
    <lineage>
        <taxon>Eukaryota</taxon>
        <taxon>Metazoa</taxon>
        <taxon>Ecdysozoa</taxon>
        <taxon>Arthropoda</taxon>
        <taxon>Crustacea</taxon>
        <taxon>Multicrustacea</taxon>
        <taxon>Malacostraca</taxon>
        <taxon>Eumalacostraca</taxon>
        <taxon>Eucarida</taxon>
        <taxon>Decapoda</taxon>
        <taxon>Pleocyemata</taxon>
        <taxon>Anomura</taxon>
        <taxon>Galatheoidea</taxon>
        <taxon>Porcellanidae</taxon>
        <taxon>Petrolisthes</taxon>
    </lineage>
</organism>
<keyword evidence="2" id="KW-0472">Membrane</keyword>
<feature type="region of interest" description="Disordered" evidence="1">
    <location>
        <begin position="1"/>
        <end position="36"/>
    </location>
</feature>
<evidence type="ECO:0000256" key="2">
    <source>
        <dbReference type="SAM" id="Phobius"/>
    </source>
</evidence>
<evidence type="ECO:0000256" key="1">
    <source>
        <dbReference type="SAM" id="MobiDB-lite"/>
    </source>
</evidence>
<feature type="compositionally biased region" description="Pro residues" evidence="1">
    <location>
        <begin position="15"/>
        <end position="28"/>
    </location>
</feature>
<protein>
    <submittedName>
        <fullName evidence="3">Uncharacterized protein</fullName>
    </submittedName>
</protein>
<reference evidence="3" key="1">
    <citation type="submission" date="2023-10" db="EMBL/GenBank/DDBJ databases">
        <title>Genome assemblies of two species of porcelain crab, Petrolisthes cinctipes and Petrolisthes manimaculis (Anomura: Porcellanidae).</title>
        <authorList>
            <person name="Angst P."/>
        </authorList>
    </citation>
    <scope>NUCLEOTIDE SEQUENCE</scope>
    <source>
        <strain evidence="3">PB745_01</strain>
        <tissue evidence="3">Gill</tissue>
    </source>
</reference>
<keyword evidence="4" id="KW-1185">Reference proteome</keyword>
<evidence type="ECO:0000313" key="4">
    <source>
        <dbReference type="Proteomes" id="UP001286313"/>
    </source>
</evidence>
<feature type="transmembrane region" description="Helical" evidence="2">
    <location>
        <begin position="58"/>
        <end position="76"/>
    </location>
</feature>
<dbReference type="AlphaFoldDB" id="A0AAE1FHW7"/>
<comment type="caution">
    <text evidence="3">The sequence shown here is derived from an EMBL/GenBank/DDBJ whole genome shotgun (WGS) entry which is preliminary data.</text>
</comment>
<dbReference type="Proteomes" id="UP001286313">
    <property type="component" value="Unassembled WGS sequence"/>
</dbReference>
<sequence length="90" mass="9601">MKQEGRRECGANSQTPPPPPTHPVPPVNPQLSRHDNSDIRACQQNVAINIASSSSRSVFILCFSGCACVAVPVWMLQGRRSAGVGETDEG</sequence>
<evidence type="ECO:0000313" key="3">
    <source>
        <dbReference type="EMBL" id="KAK3873725.1"/>
    </source>
</evidence>
<dbReference type="EMBL" id="JAWQEG010002188">
    <property type="protein sequence ID" value="KAK3873725.1"/>
    <property type="molecule type" value="Genomic_DNA"/>
</dbReference>